<accession>S6AJQ0</accession>
<feature type="domain" description="Tetrapyrrole biosynthesis uroporphyrinogen III synthase" evidence="10">
    <location>
        <begin position="21"/>
        <end position="237"/>
    </location>
</feature>
<dbReference type="InterPro" id="IPR039793">
    <property type="entry name" value="UROS/Hem4"/>
</dbReference>
<evidence type="ECO:0000256" key="3">
    <source>
        <dbReference type="ARBA" id="ARBA00013109"/>
    </source>
</evidence>
<dbReference type="PANTHER" id="PTHR38042">
    <property type="entry name" value="UROPORPHYRINOGEN-III SYNTHASE, CHLOROPLASTIC"/>
    <property type="match status" value="1"/>
</dbReference>
<dbReference type="STRING" id="1163617.SCD_n02797"/>
<evidence type="ECO:0000313" key="11">
    <source>
        <dbReference type="EMBL" id="BAN36596.1"/>
    </source>
</evidence>
<organism evidence="11 12">
    <name type="scientific">Sulfuricella denitrificans (strain DSM 22764 / NBRC 105220 / skB26)</name>
    <dbReference type="NCBI Taxonomy" id="1163617"/>
    <lineage>
        <taxon>Bacteria</taxon>
        <taxon>Pseudomonadati</taxon>
        <taxon>Pseudomonadota</taxon>
        <taxon>Betaproteobacteria</taxon>
        <taxon>Nitrosomonadales</taxon>
        <taxon>Sulfuricellaceae</taxon>
        <taxon>Sulfuricella</taxon>
    </lineage>
</organism>
<dbReference type="AlphaFoldDB" id="S6AJQ0"/>
<dbReference type="GO" id="GO:0004852">
    <property type="term" value="F:uroporphyrinogen-III synthase activity"/>
    <property type="evidence" value="ECO:0007669"/>
    <property type="project" value="UniProtKB-UniRule"/>
</dbReference>
<evidence type="ECO:0000256" key="2">
    <source>
        <dbReference type="ARBA" id="ARBA00008133"/>
    </source>
</evidence>
<comment type="similarity">
    <text evidence="2 9">Belongs to the uroporphyrinogen-III synthase family.</text>
</comment>
<gene>
    <name evidence="11" type="ORF">SCD_n02797</name>
</gene>
<name>S6AJQ0_SULDS</name>
<dbReference type="RefSeq" id="WP_009207443.1">
    <property type="nucleotide sequence ID" value="NC_022357.1"/>
</dbReference>
<dbReference type="KEGG" id="sdr:SCD_n02797"/>
<reference evidence="11 12" key="1">
    <citation type="journal article" date="2012" name="Appl. Environ. Microbiol.">
        <title>Draft genome sequence of a psychrotolerant sulfur-oxidizing bacterium, Sulfuricella denitrificans skB26, and proteomic insights into cold adaptation.</title>
        <authorList>
            <person name="Watanabe T."/>
            <person name="Kojima H."/>
            <person name="Fukui M."/>
        </authorList>
    </citation>
    <scope>NUCLEOTIDE SEQUENCE [LARGE SCALE GENOMIC DNA]</scope>
    <source>
        <strain evidence="12">skB26</strain>
    </source>
</reference>
<comment type="pathway">
    <text evidence="1 9">Porphyrin-containing compound metabolism; protoporphyrin-IX biosynthesis; coproporphyrinogen-III from 5-aminolevulinate: step 3/4.</text>
</comment>
<dbReference type="UniPathway" id="UPA00251">
    <property type="reaction ID" value="UER00320"/>
</dbReference>
<dbReference type="InterPro" id="IPR036108">
    <property type="entry name" value="4pyrrol_syn_uPrphyn_synt_sf"/>
</dbReference>
<sequence length="260" mass="28702">MKPLENVGVVVTRPAHQAGNLAELIERAGGRAILFPTLEIFDAQDMGPLSKVIDRLEQFDLAIFISPNAVNKAMNQIRAKRSWPQSLRSAAVGKGSGKELQRFGCEGVLVPKGRFDSEALLALPELQDMAGKRVVIFRGEGGRELLGDELVRRGAELTMVECYRRGKPVSGDVGLLLKQWVRGEIDAIIATSGESMRNLFDLVGKLGQQWLKKTPLFVFHENIAEVARELGAEQVHVTPAGDEGLLRGLIEWREKTRERA</sequence>
<protein>
    <recommendedName>
        <fullName evidence="7 9">Uroporphyrinogen-III synthase</fullName>
        <ecNumber evidence="3 9">4.2.1.75</ecNumber>
    </recommendedName>
</protein>
<keyword evidence="5 9" id="KW-0627">Porphyrin biosynthesis</keyword>
<evidence type="ECO:0000256" key="9">
    <source>
        <dbReference type="RuleBase" id="RU366031"/>
    </source>
</evidence>
<evidence type="ECO:0000313" key="12">
    <source>
        <dbReference type="Proteomes" id="UP000015559"/>
    </source>
</evidence>
<evidence type="ECO:0000256" key="6">
    <source>
        <dbReference type="ARBA" id="ARBA00037589"/>
    </source>
</evidence>
<comment type="catalytic activity">
    <reaction evidence="8 9">
        <text>hydroxymethylbilane = uroporphyrinogen III + H2O</text>
        <dbReference type="Rhea" id="RHEA:18965"/>
        <dbReference type="ChEBI" id="CHEBI:15377"/>
        <dbReference type="ChEBI" id="CHEBI:57308"/>
        <dbReference type="ChEBI" id="CHEBI:57845"/>
        <dbReference type="EC" id="4.2.1.75"/>
    </reaction>
</comment>
<dbReference type="Gene3D" id="3.40.50.10090">
    <property type="match status" value="2"/>
</dbReference>
<dbReference type="GO" id="GO:0006782">
    <property type="term" value="P:protoporphyrinogen IX biosynthetic process"/>
    <property type="evidence" value="ECO:0007669"/>
    <property type="project" value="UniProtKB-UniRule"/>
</dbReference>
<dbReference type="eggNOG" id="COG1587">
    <property type="taxonomic scope" value="Bacteria"/>
</dbReference>
<evidence type="ECO:0000256" key="4">
    <source>
        <dbReference type="ARBA" id="ARBA00023239"/>
    </source>
</evidence>
<evidence type="ECO:0000256" key="5">
    <source>
        <dbReference type="ARBA" id="ARBA00023244"/>
    </source>
</evidence>
<evidence type="ECO:0000259" key="10">
    <source>
        <dbReference type="Pfam" id="PF02602"/>
    </source>
</evidence>
<dbReference type="CDD" id="cd06578">
    <property type="entry name" value="HemD"/>
    <property type="match status" value="1"/>
</dbReference>
<dbReference type="Pfam" id="PF02602">
    <property type="entry name" value="HEM4"/>
    <property type="match status" value="1"/>
</dbReference>
<evidence type="ECO:0000256" key="8">
    <source>
        <dbReference type="ARBA" id="ARBA00048617"/>
    </source>
</evidence>
<comment type="function">
    <text evidence="6 9">Catalyzes cyclization of the linear tetrapyrrole, hydroxymethylbilane, to the macrocyclic uroporphyrinogen III.</text>
</comment>
<evidence type="ECO:0000256" key="7">
    <source>
        <dbReference type="ARBA" id="ARBA00040167"/>
    </source>
</evidence>
<dbReference type="EMBL" id="AP013066">
    <property type="protein sequence ID" value="BAN36596.1"/>
    <property type="molecule type" value="Genomic_DNA"/>
</dbReference>
<keyword evidence="12" id="KW-1185">Reference proteome</keyword>
<evidence type="ECO:0000256" key="1">
    <source>
        <dbReference type="ARBA" id="ARBA00004772"/>
    </source>
</evidence>
<dbReference type="HOGENOM" id="CLU_011276_9_4_4"/>
<dbReference type="InterPro" id="IPR003754">
    <property type="entry name" value="4pyrrol_synth_uPrphyn_synth"/>
</dbReference>
<dbReference type="Proteomes" id="UP000015559">
    <property type="component" value="Chromosome"/>
</dbReference>
<proteinExistence type="inferred from homology"/>
<dbReference type="PANTHER" id="PTHR38042:SF1">
    <property type="entry name" value="UROPORPHYRINOGEN-III SYNTHASE, CHLOROPLASTIC"/>
    <property type="match status" value="1"/>
</dbReference>
<dbReference type="GO" id="GO:0006780">
    <property type="term" value="P:uroporphyrinogen III biosynthetic process"/>
    <property type="evidence" value="ECO:0007669"/>
    <property type="project" value="UniProtKB-UniRule"/>
</dbReference>
<dbReference type="EC" id="4.2.1.75" evidence="3 9"/>
<dbReference type="OrthoDB" id="9787650at2"/>
<dbReference type="SUPFAM" id="SSF69618">
    <property type="entry name" value="HemD-like"/>
    <property type="match status" value="1"/>
</dbReference>
<keyword evidence="4 9" id="KW-0456">Lyase</keyword>